<keyword evidence="2" id="KW-0067">ATP-binding</keyword>
<dbReference type="Gene3D" id="3.40.50.300">
    <property type="entry name" value="P-loop containing nucleotide triphosphate hydrolases"/>
    <property type="match status" value="1"/>
</dbReference>
<dbReference type="GO" id="GO:0005524">
    <property type="term" value="F:ATP binding"/>
    <property type="evidence" value="ECO:0007669"/>
    <property type="project" value="UniProtKB-KW"/>
</dbReference>
<dbReference type="EMBL" id="NWTC01000030">
    <property type="protein sequence ID" value="PDT44591.1"/>
    <property type="molecule type" value="Genomic_DNA"/>
</dbReference>
<comment type="caution">
    <text evidence="2">The sequence shown here is derived from an EMBL/GenBank/DDBJ whole genome shotgun (WGS) entry which is preliminary data.</text>
</comment>
<dbReference type="PANTHER" id="PTHR43581">
    <property type="entry name" value="ATP/GTP PHOSPHATASE"/>
    <property type="match status" value="1"/>
</dbReference>
<dbReference type="SUPFAM" id="SSF52540">
    <property type="entry name" value="P-loop containing nucleoside triphosphate hydrolases"/>
    <property type="match status" value="1"/>
</dbReference>
<dbReference type="Pfam" id="PF13175">
    <property type="entry name" value="AAA_15"/>
    <property type="match status" value="1"/>
</dbReference>
<sequence>MTADSKDEFLSDLVMKKITIHDYRGLNDPVVISLKRDANFLIGRNGTGKTTLINLIYQLLSGRHSSLFEAEFTKAEIVFSHPDKRFSPTLFVEKDFDEDGDPRSLIYRFRDFKSKGDSFRYSFYSKYYRSTSEPASLNLRKLRTELQKRFQVTWLALNRNVGVIPLAAPDGSKTKISEIDSKLIDSIQRLSTYVTKLDGDFSDEVENFQKQLLLSFLVEEKQDIIVRRVNHLDLEEEESQITSMLRELKLSAEEYVPKVERHISMAKMLASHANMERSFSGIIKLYDIWKLHAWVDKWRILQDQRAEIYLYKDKFLQKLNEMLYRKVAFFDGGNVLRIVGFPKDSPAISPDNLIYDEKNPGNIDIKDLSSGEKQLIIFLAETLLRERRPYVYIADEPELSLHIEWQEKLVPVILEISPQAQIFFATHSPDIVNQYGDNVFSMEELAY</sequence>
<reference evidence="2 3" key="1">
    <citation type="submission" date="2017-09" db="EMBL/GenBank/DDBJ databases">
        <title>Comparative genomics of rhizobia isolated from Phaseolus vulgaris in China.</title>
        <authorList>
            <person name="Tong W."/>
        </authorList>
    </citation>
    <scope>NUCLEOTIDE SEQUENCE [LARGE SCALE GENOMIC DNA]</scope>
    <source>
        <strain evidence="2 3">PCH1</strain>
    </source>
</reference>
<dbReference type="InterPro" id="IPR051396">
    <property type="entry name" value="Bact_Antivir_Def_Nuclease"/>
</dbReference>
<organism evidence="2 3">
    <name type="scientific">Rhizobium fredii</name>
    <name type="common">Sinorhizobium fredii</name>
    <dbReference type="NCBI Taxonomy" id="380"/>
    <lineage>
        <taxon>Bacteria</taxon>
        <taxon>Pseudomonadati</taxon>
        <taxon>Pseudomonadota</taxon>
        <taxon>Alphaproteobacteria</taxon>
        <taxon>Hyphomicrobiales</taxon>
        <taxon>Rhizobiaceae</taxon>
        <taxon>Sinorhizobium/Ensifer group</taxon>
        <taxon>Sinorhizobium</taxon>
    </lineage>
</organism>
<dbReference type="InterPro" id="IPR041685">
    <property type="entry name" value="AAA_GajA/Old/RecF-like"/>
</dbReference>
<feature type="domain" description="Endonuclease GajA/Old nuclease/RecF-like AAA" evidence="1">
    <location>
        <begin position="15"/>
        <end position="432"/>
    </location>
</feature>
<keyword evidence="2" id="KW-0547">Nucleotide-binding</keyword>
<name>A0A2A6LPV9_RHIFR</name>
<gene>
    <name evidence="2" type="ORF">CO661_28025</name>
</gene>
<dbReference type="PANTHER" id="PTHR43581:SF2">
    <property type="entry name" value="EXCINUCLEASE ATPASE SUBUNIT"/>
    <property type="match status" value="1"/>
</dbReference>
<dbReference type="Proteomes" id="UP000220353">
    <property type="component" value="Unassembled WGS sequence"/>
</dbReference>
<evidence type="ECO:0000313" key="3">
    <source>
        <dbReference type="Proteomes" id="UP000220353"/>
    </source>
</evidence>
<protein>
    <submittedName>
        <fullName evidence="2">ATP-binding protein</fullName>
    </submittedName>
</protein>
<dbReference type="CDD" id="cd00267">
    <property type="entry name" value="ABC_ATPase"/>
    <property type="match status" value="1"/>
</dbReference>
<evidence type="ECO:0000313" key="2">
    <source>
        <dbReference type="EMBL" id="PDT44591.1"/>
    </source>
</evidence>
<dbReference type="InterPro" id="IPR027417">
    <property type="entry name" value="P-loop_NTPase"/>
</dbReference>
<dbReference type="AlphaFoldDB" id="A0A2A6LPV9"/>
<evidence type="ECO:0000259" key="1">
    <source>
        <dbReference type="Pfam" id="PF13175"/>
    </source>
</evidence>
<accession>A0A2A6LPV9</accession>
<dbReference type="RefSeq" id="WP_037468344.1">
    <property type="nucleotide sequence ID" value="NZ_NWTC01000030.1"/>
</dbReference>
<proteinExistence type="predicted"/>